<protein>
    <submittedName>
        <fullName evidence="2">Uncharacterized protein</fullName>
    </submittedName>
</protein>
<dbReference type="EMBL" id="ML976616">
    <property type="protein sequence ID" value="KAF1845668.1"/>
    <property type="molecule type" value="Genomic_DNA"/>
</dbReference>
<organism evidence="2 3">
    <name type="scientific">Cucurbitaria berberidis CBS 394.84</name>
    <dbReference type="NCBI Taxonomy" id="1168544"/>
    <lineage>
        <taxon>Eukaryota</taxon>
        <taxon>Fungi</taxon>
        <taxon>Dikarya</taxon>
        <taxon>Ascomycota</taxon>
        <taxon>Pezizomycotina</taxon>
        <taxon>Dothideomycetes</taxon>
        <taxon>Pleosporomycetidae</taxon>
        <taxon>Pleosporales</taxon>
        <taxon>Pleosporineae</taxon>
        <taxon>Cucurbitariaceae</taxon>
        <taxon>Cucurbitaria</taxon>
    </lineage>
</organism>
<name>A0A9P4GGI2_9PLEO</name>
<dbReference type="GeneID" id="63853289"/>
<dbReference type="RefSeq" id="XP_040788231.1">
    <property type="nucleotide sequence ID" value="XM_040936038.1"/>
</dbReference>
<reference evidence="2" key="1">
    <citation type="submission" date="2020-01" db="EMBL/GenBank/DDBJ databases">
        <authorList>
            <consortium name="DOE Joint Genome Institute"/>
            <person name="Haridas S."/>
            <person name="Albert R."/>
            <person name="Binder M."/>
            <person name="Bloem J."/>
            <person name="Labutti K."/>
            <person name="Salamov A."/>
            <person name="Andreopoulos B."/>
            <person name="Baker S.E."/>
            <person name="Barry K."/>
            <person name="Bills G."/>
            <person name="Bluhm B.H."/>
            <person name="Cannon C."/>
            <person name="Castanera R."/>
            <person name="Culley D.E."/>
            <person name="Daum C."/>
            <person name="Ezra D."/>
            <person name="Gonzalez J.B."/>
            <person name="Henrissat B."/>
            <person name="Kuo A."/>
            <person name="Liang C."/>
            <person name="Lipzen A."/>
            <person name="Lutzoni F."/>
            <person name="Magnuson J."/>
            <person name="Mondo S."/>
            <person name="Nolan M."/>
            <person name="Ohm R."/>
            <person name="Pangilinan J."/>
            <person name="Park H.-J."/>
            <person name="Ramirez L."/>
            <person name="Alfaro M."/>
            <person name="Sun H."/>
            <person name="Tritt A."/>
            <person name="Yoshinaga Y."/>
            <person name="Zwiers L.-H."/>
            <person name="Turgeon B.G."/>
            <person name="Goodwin S.B."/>
            <person name="Spatafora J.W."/>
            <person name="Crous P.W."/>
            <person name="Grigoriev I.V."/>
        </authorList>
    </citation>
    <scope>NUCLEOTIDE SEQUENCE</scope>
    <source>
        <strain evidence="2">CBS 394.84</strain>
    </source>
</reference>
<dbReference type="AlphaFoldDB" id="A0A9P4GGI2"/>
<evidence type="ECO:0000313" key="2">
    <source>
        <dbReference type="EMBL" id="KAF1845668.1"/>
    </source>
</evidence>
<comment type="caution">
    <text evidence="2">The sequence shown here is derived from an EMBL/GenBank/DDBJ whole genome shotgun (WGS) entry which is preliminary data.</text>
</comment>
<dbReference type="Proteomes" id="UP000800039">
    <property type="component" value="Unassembled WGS sequence"/>
</dbReference>
<sequence length="200" mass="21259">MQSGMGFCERTIGPGPARVSIIVLPHSPSASKADGQQKLRVMTKPGLGKAVAAVMCATRQNPVRRQPIQPDSVSAQSIMIAGRRMGTLFSWPTILKQITSASFVLSVIMTTAACSASAVLVAPDNAKSPSRAAVPPSTTHRGNNVKAASGDDPRFLGRAVARRQRRLATSSPRPTRERMVARCGMTVSTSHHVHTIHTSQ</sequence>
<proteinExistence type="predicted"/>
<feature type="region of interest" description="Disordered" evidence="1">
    <location>
        <begin position="126"/>
        <end position="153"/>
    </location>
</feature>
<evidence type="ECO:0000313" key="3">
    <source>
        <dbReference type="Proteomes" id="UP000800039"/>
    </source>
</evidence>
<gene>
    <name evidence="2" type="ORF">K460DRAFT_395266</name>
</gene>
<keyword evidence="3" id="KW-1185">Reference proteome</keyword>
<accession>A0A9P4GGI2</accession>
<evidence type="ECO:0000256" key="1">
    <source>
        <dbReference type="SAM" id="MobiDB-lite"/>
    </source>
</evidence>